<organism evidence="12 13">
    <name type="scientific">Candidatus Merdimorpha stercoravium</name>
    <dbReference type="NCBI Taxonomy" id="2840863"/>
    <lineage>
        <taxon>Bacteria</taxon>
        <taxon>Pseudomonadati</taxon>
        <taxon>Bacteroidota</taxon>
        <taxon>Flavobacteriia</taxon>
        <taxon>Flavobacteriales</taxon>
        <taxon>Candidatus Merdimorpha</taxon>
    </lineage>
</organism>
<evidence type="ECO:0000256" key="1">
    <source>
        <dbReference type="ARBA" id="ARBA00000901"/>
    </source>
</evidence>
<evidence type="ECO:0000256" key="8">
    <source>
        <dbReference type="ARBA" id="ARBA00023235"/>
    </source>
</evidence>
<comment type="pathway">
    <text evidence="3 9 11">Amino-acid biosynthesis; L-histidine biosynthesis; L-histidine from 5-phospho-alpha-D-ribose 1-diphosphate: step 4/9.</text>
</comment>
<dbReference type="GO" id="GO:0005737">
    <property type="term" value="C:cytoplasm"/>
    <property type="evidence" value="ECO:0007669"/>
    <property type="project" value="UniProtKB-SubCell"/>
</dbReference>
<evidence type="ECO:0000313" key="12">
    <source>
        <dbReference type="EMBL" id="HIT98138.1"/>
    </source>
</evidence>
<dbReference type="GO" id="GO:0000105">
    <property type="term" value="P:L-histidine biosynthetic process"/>
    <property type="evidence" value="ECO:0007669"/>
    <property type="project" value="UniProtKB-UniRule"/>
</dbReference>
<comment type="caution">
    <text evidence="12">The sequence shown here is derived from an EMBL/GenBank/DDBJ whole genome shotgun (WGS) entry which is preliminary data.</text>
</comment>
<dbReference type="InterPro" id="IPR044524">
    <property type="entry name" value="Isoase_HisA-like"/>
</dbReference>
<name>A0A9D1H9Z5_9FLAO</name>
<dbReference type="PANTHER" id="PTHR43090:SF2">
    <property type="entry name" value="1-(5-PHOSPHORIBOSYL)-5-[(5-PHOSPHORIBOSYLAMINO)METHYLIDENEAMINO] IMIDAZOLE-4-CARBOXAMIDE ISOMERASE"/>
    <property type="match status" value="1"/>
</dbReference>
<dbReference type="EC" id="5.3.1.16" evidence="9 11"/>
<evidence type="ECO:0000256" key="2">
    <source>
        <dbReference type="ARBA" id="ARBA00004496"/>
    </source>
</evidence>
<comment type="similarity">
    <text evidence="4 9 10">Belongs to the HisA/HisF family.</text>
</comment>
<feature type="active site" description="Proton donor" evidence="9">
    <location>
        <position position="130"/>
    </location>
</feature>
<evidence type="ECO:0000256" key="6">
    <source>
        <dbReference type="ARBA" id="ARBA00022605"/>
    </source>
</evidence>
<dbReference type="PANTHER" id="PTHR43090">
    <property type="entry name" value="1-(5-PHOSPHORIBOSYL)-5-[(5-PHOSPHORIBOSYLAMINO)METHYLIDENEAMINO] IMIDAZOLE-4-CARBOXAMIDE ISOMERASE"/>
    <property type="match status" value="1"/>
</dbReference>
<evidence type="ECO:0000256" key="10">
    <source>
        <dbReference type="RuleBase" id="RU003657"/>
    </source>
</evidence>
<accession>A0A9D1H9Z5</accession>
<dbReference type="Pfam" id="PF00977">
    <property type="entry name" value="His_biosynth"/>
    <property type="match status" value="1"/>
</dbReference>
<dbReference type="GO" id="GO:0000162">
    <property type="term" value="P:L-tryptophan biosynthetic process"/>
    <property type="evidence" value="ECO:0007669"/>
    <property type="project" value="TreeGrafter"/>
</dbReference>
<reference evidence="12" key="2">
    <citation type="journal article" date="2021" name="PeerJ">
        <title>Extensive microbial diversity within the chicken gut microbiome revealed by metagenomics and culture.</title>
        <authorList>
            <person name="Gilroy R."/>
            <person name="Ravi A."/>
            <person name="Getino M."/>
            <person name="Pursley I."/>
            <person name="Horton D.L."/>
            <person name="Alikhan N.F."/>
            <person name="Baker D."/>
            <person name="Gharbi K."/>
            <person name="Hall N."/>
            <person name="Watson M."/>
            <person name="Adriaenssens E.M."/>
            <person name="Foster-Nyarko E."/>
            <person name="Jarju S."/>
            <person name="Secka A."/>
            <person name="Antonio M."/>
            <person name="Oren A."/>
            <person name="Chaudhuri R.R."/>
            <person name="La Ragione R."/>
            <person name="Hildebrand F."/>
            <person name="Pallen M.J."/>
        </authorList>
    </citation>
    <scope>NUCLEOTIDE SEQUENCE</scope>
    <source>
        <strain evidence="12">1383</strain>
    </source>
</reference>
<evidence type="ECO:0000256" key="5">
    <source>
        <dbReference type="ARBA" id="ARBA00022490"/>
    </source>
</evidence>
<keyword evidence="6 9" id="KW-0028">Amino-acid biosynthesis</keyword>
<proteinExistence type="inferred from homology"/>
<keyword evidence="5 9" id="KW-0963">Cytoplasm</keyword>
<dbReference type="Proteomes" id="UP000824161">
    <property type="component" value="Unassembled WGS sequence"/>
</dbReference>
<dbReference type="InterPro" id="IPR023016">
    <property type="entry name" value="HisA/PriA"/>
</dbReference>
<dbReference type="InterPro" id="IPR013785">
    <property type="entry name" value="Aldolase_TIM"/>
</dbReference>
<comment type="subcellular location">
    <subcellularLocation>
        <location evidence="2 9 11">Cytoplasm</location>
    </subcellularLocation>
</comment>
<dbReference type="SUPFAM" id="SSF51366">
    <property type="entry name" value="Ribulose-phoshate binding barrel"/>
    <property type="match status" value="1"/>
</dbReference>
<dbReference type="Gene3D" id="3.20.20.70">
    <property type="entry name" value="Aldolase class I"/>
    <property type="match status" value="1"/>
</dbReference>
<reference evidence="12" key="1">
    <citation type="submission" date="2020-10" db="EMBL/GenBank/DDBJ databases">
        <authorList>
            <person name="Gilroy R."/>
        </authorList>
    </citation>
    <scope>NUCLEOTIDE SEQUENCE</scope>
    <source>
        <strain evidence="12">1383</strain>
    </source>
</reference>
<keyword evidence="8 9" id="KW-0413">Isomerase</keyword>
<dbReference type="HAMAP" id="MF_01014">
    <property type="entry name" value="HisA"/>
    <property type="match status" value="1"/>
</dbReference>
<dbReference type="NCBIfam" id="TIGR00007">
    <property type="entry name" value="1-(5-phosphoribosyl)-5-[(5-phosphoribosylamino)methylideneamino]imidazole-4-carboxamide isomerase"/>
    <property type="match status" value="1"/>
</dbReference>
<dbReference type="FunFam" id="3.20.20.70:FF:000009">
    <property type="entry name" value="1-(5-phosphoribosyl)-5-[(5-phosphoribosylamino)methylideneamino] imidazole-4-carboxamide isomerase"/>
    <property type="match status" value="1"/>
</dbReference>
<sequence length="252" mass="27009">MTIIPAIDIIDGRCVRLTQGDYSACKVYGDDPVEIARGYGRAGFTRLHVVDLDGARAGRSVNLAVLQRICRETTLAVDFGGGIHTDGDIEQVFAAGAAMACVGSLAVTDVPRVRGWLQRYGGDRIVLGADVKGERVCIHGWKTVTDTTVYQLAEQYAPFLKYLMCTDIACDGMLGGPSTGLYRQILERLPQVHLIASGGVGSTDDLDQLQRSGVPSVIVGKAIYEGRIALDVLARYQTRAEASGEVSCKNGK</sequence>
<dbReference type="InterPro" id="IPR006062">
    <property type="entry name" value="His_biosynth"/>
</dbReference>
<evidence type="ECO:0000256" key="7">
    <source>
        <dbReference type="ARBA" id="ARBA00023102"/>
    </source>
</evidence>
<evidence type="ECO:0000256" key="9">
    <source>
        <dbReference type="HAMAP-Rule" id="MF_01014"/>
    </source>
</evidence>
<dbReference type="CDD" id="cd04732">
    <property type="entry name" value="HisA"/>
    <property type="match status" value="1"/>
</dbReference>
<evidence type="ECO:0000256" key="11">
    <source>
        <dbReference type="RuleBase" id="RU003658"/>
    </source>
</evidence>
<comment type="catalytic activity">
    <reaction evidence="1 9 11">
        <text>1-(5-phospho-beta-D-ribosyl)-5-[(5-phospho-beta-D-ribosylamino)methylideneamino]imidazole-4-carboxamide = 5-[(5-phospho-1-deoxy-D-ribulos-1-ylimino)methylamino]-1-(5-phospho-beta-D-ribosyl)imidazole-4-carboxamide</text>
        <dbReference type="Rhea" id="RHEA:15469"/>
        <dbReference type="ChEBI" id="CHEBI:58435"/>
        <dbReference type="ChEBI" id="CHEBI:58525"/>
        <dbReference type="EC" id="5.3.1.16"/>
    </reaction>
</comment>
<gene>
    <name evidence="9 12" type="primary">hisA</name>
    <name evidence="12" type="ORF">IAC44_04790</name>
</gene>
<dbReference type="InterPro" id="IPR011060">
    <property type="entry name" value="RibuloseP-bd_barrel"/>
</dbReference>
<dbReference type="AlphaFoldDB" id="A0A9D1H9Z5"/>
<dbReference type="InterPro" id="IPR006063">
    <property type="entry name" value="HisA_bact_arch"/>
</dbReference>
<evidence type="ECO:0000256" key="3">
    <source>
        <dbReference type="ARBA" id="ARBA00005133"/>
    </source>
</evidence>
<dbReference type="GO" id="GO:0003949">
    <property type="term" value="F:1-(5-phosphoribosyl)-5-[(5-phosphoribosylamino)methylideneamino]imidazole-4-carboxamide isomerase activity"/>
    <property type="evidence" value="ECO:0007669"/>
    <property type="project" value="UniProtKB-UniRule"/>
</dbReference>
<evidence type="ECO:0000313" key="13">
    <source>
        <dbReference type="Proteomes" id="UP000824161"/>
    </source>
</evidence>
<protein>
    <recommendedName>
        <fullName evidence="9 11">1-(5-phosphoribosyl)-5-[(5-phosphoribosylamino)methylideneamino] imidazole-4-carboxamide isomerase</fullName>
        <ecNumber evidence="9 11">5.3.1.16</ecNumber>
    </recommendedName>
    <alternativeName>
        <fullName evidence="9">Phosphoribosylformimino-5-aminoimidazole carboxamide ribotide isomerase</fullName>
    </alternativeName>
</protein>
<dbReference type="EMBL" id="DVLY01000113">
    <property type="protein sequence ID" value="HIT98138.1"/>
    <property type="molecule type" value="Genomic_DNA"/>
</dbReference>
<feature type="active site" description="Proton acceptor" evidence="9">
    <location>
        <position position="8"/>
    </location>
</feature>
<evidence type="ECO:0000256" key="4">
    <source>
        <dbReference type="ARBA" id="ARBA00009667"/>
    </source>
</evidence>
<keyword evidence="7 9" id="KW-0368">Histidine biosynthesis</keyword>